<gene>
    <name evidence="2" type="ORF">SAMN05443639_102594</name>
</gene>
<dbReference type="InterPro" id="IPR000182">
    <property type="entry name" value="GNAT_dom"/>
</dbReference>
<keyword evidence="2" id="KW-0808">Transferase</keyword>
<dbReference type="InterPro" id="IPR016181">
    <property type="entry name" value="Acyl_CoA_acyltransferase"/>
</dbReference>
<dbReference type="GO" id="GO:0034069">
    <property type="term" value="F:aminoglycoside N-acetyltransferase activity"/>
    <property type="evidence" value="ECO:0007669"/>
    <property type="project" value="TreeGrafter"/>
</dbReference>
<dbReference type="Pfam" id="PF13530">
    <property type="entry name" value="SCP2_2"/>
    <property type="match status" value="1"/>
</dbReference>
<dbReference type="Gene3D" id="3.40.630.30">
    <property type="match status" value="2"/>
</dbReference>
<proteinExistence type="predicted"/>
<name>A0A1I0DLZ2_9BACT</name>
<sequence length="393" mass="43389">MVTDRPRFGPPAGPEEREAMVNIEAQAFAFPLPDAAGFLDKAGPENFRVLRENGQVVAMALPIPMGQWYGGRRVSMAGVGAVGVAPHARGRGAATQFMRQLLQEQREAGMALSVLFPSTQPLYRRVGYEPAGSRYEIRVQVEGLTVRERTLALRPVTEADQAALKDVYRRHAASRHGYLDRVPHIWNRVHSPRNETAYGFLVEGAQGVEGYVYVVRRRKVEYKQELMVTDFVALTPEAARRLLSFLGDHKSLALEAVWTGGAAEPWLLLLPEQTYQVKLLYHWMLRILDVPGALEARGYPEGLSASLHLEVEDELFAGNQGRFVLHVSGGQGRVERGGEGRLRLNVRTLAPLYSGFLPPEALRSVGLLSADDASVRQAAAVFSSPPPAMPDMF</sequence>
<dbReference type="EMBL" id="FOIJ01000002">
    <property type="protein sequence ID" value="SET33530.1"/>
    <property type="molecule type" value="Genomic_DNA"/>
</dbReference>
<dbReference type="SUPFAM" id="SSF55729">
    <property type="entry name" value="Acyl-CoA N-acyltransferases (Nat)"/>
    <property type="match status" value="1"/>
</dbReference>
<keyword evidence="3" id="KW-1185">Reference proteome</keyword>
<protein>
    <submittedName>
        <fullName evidence="2">Predicted acetyltransferase</fullName>
    </submittedName>
</protein>
<feature type="domain" description="N-acetyltransferase" evidence="1">
    <location>
        <begin position="7"/>
        <end position="147"/>
    </location>
</feature>
<evidence type="ECO:0000259" key="1">
    <source>
        <dbReference type="PROSITE" id="PS51186"/>
    </source>
</evidence>
<dbReference type="Proteomes" id="UP000199181">
    <property type="component" value="Unassembled WGS sequence"/>
</dbReference>
<evidence type="ECO:0000313" key="2">
    <source>
        <dbReference type="EMBL" id="SET33530.1"/>
    </source>
</evidence>
<dbReference type="Pfam" id="PF17668">
    <property type="entry name" value="Acetyltransf_17"/>
    <property type="match status" value="1"/>
</dbReference>
<dbReference type="InterPro" id="IPR036527">
    <property type="entry name" value="SCP2_sterol-bd_dom_sf"/>
</dbReference>
<dbReference type="CDD" id="cd04301">
    <property type="entry name" value="NAT_SF"/>
    <property type="match status" value="1"/>
</dbReference>
<dbReference type="PANTHER" id="PTHR37817:SF1">
    <property type="entry name" value="N-ACETYLTRANSFERASE EIS"/>
    <property type="match status" value="1"/>
</dbReference>
<dbReference type="GO" id="GO:0030649">
    <property type="term" value="P:aminoglycoside antibiotic catabolic process"/>
    <property type="evidence" value="ECO:0007669"/>
    <property type="project" value="TreeGrafter"/>
</dbReference>
<reference evidence="3" key="1">
    <citation type="submission" date="2016-10" db="EMBL/GenBank/DDBJ databases">
        <authorList>
            <person name="Varghese N."/>
            <person name="Submissions S."/>
        </authorList>
    </citation>
    <scope>NUCLEOTIDE SEQUENCE [LARGE SCALE GENOMIC DNA]</scope>
    <source>
        <strain evidence="3">DSM 16858</strain>
    </source>
</reference>
<organism evidence="2 3">
    <name type="scientific">Stigmatella erecta</name>
    <dbReference type="NCBI Taxonomy" id="83460"/>
    <lineage>
        <taxon>Bacteria</taxon>
        <taxon>Pseudomonadati</taxon>
        <taxon>Myxococcota</taxon>
        <taxon>Myxococcia</taxon>
        <taxon>Myxococcales</taxon>
        <taxon>Cystobacterineae</taxon>
        <taxon>Archangiaceae</taxon>
        <taxon>Stigmatella</taxon>
    </lineage>
</organism>
<dbReference type="InterPro" id="IPR041380">
    <property type="entry name" value="Acetyltransf_17"/>
</dbReference>
<dbReference type="PROSITE" id="PS51186">
    <property type="entry name" value="GNAT"/>
    <property type="match status" value="1"/>
</dbReference>
<dbReference type="SUPFAM" id="SSF55718">
    <property type="entry name" value="SCP-like"/>
    <property type="match status" value="1"/>
</dbReference>
<dbReference type="Gene3D" id="3.30.1050.10">
    <property type="entry name" value="SCP2 sterol-binding domain"/>
    <property type="match status" value="1"/>
</dbReference>
<dbReference type="Pfam" id="PF13527">
    <property type="entry name" value="Acetyltransf_9"/>
    <property type="match status" value="1"/>
</dbReference>
<accession>A0A1I0DLZ2</accession>
<dbReference type="AlphaFoldDB" id="A0A1I0DLZ2"/>
<dbReference type="InterPro" id="IPR025559">
    <property type="entry name" value="Eis_dom"/>
</dbReference>
<dbReference type="PANTHER" id="PTHR37817">
    <property type="entry name" value="N-ACETYLTRANSFERASE EIS"/>
    <property type="match status" value="1"/>
</dbReference>
<evidence type="ECO:0000313" key="3">
    <source>
        <dbReference type="Proteomes" id="UP000199181"/>
    </source>
</evidence>
<dbReference type="InterPro" id="IPR051554">
    <property type="entry name" value="Acetyltransferase_Eis"/>
</dbReference>
<dbReference type="RefSeq" id="WP_093516962.1">
    <property type="nucleotide sequence ID" value="NZ_FOIJ01000002.1"/>
</dbReference>